<dbReference type="EMBL" id="JBFPER010000001">
    <property type="protein sequence ID" value="MEX0381528.1"/>
    <property type="molecule type" value="Genomic_DNA"/>
</dbReference>
<protein>
    <submittedName>
        <fullName evidence="5">ArsR/SmtB family transcription factor</fullName>
    </submittedName>
</protein>
<evidence type="ECO:0000256" key="2">
    <source>
        <dbReference type="ARBA" id="ARBA00023125"/>
    </source>
</evidence>
<evidence type="ECO:0000256" key="1">
    <source>
        <dbReference type="ARBA" id="ARBA00023015"/>
    </source>
</evidence>
<proteinExistence type="predicted"/>
<evidence type="ECO:0000313" key="5">
    <source>
        <dbReference type="EMBL" id="MEX0381528.1"/>
    </source>
</evidence>
<dbReference type="SUPFAM" id="SSF46785">
    <property type="entry name" value="Winged helix' DNA-binding domain"/>
    <property type="match status" value="1"/>
</dbReference>
<dbReference type="InterPro" id="IPR001845">
    <property type="entry name" value="HTH_ArsR_DNA-bd_dom"/>
</dbReference>
<feature type="domain" description="HTH arsR-type" evidence="4">
    <location>
        <begin position="5"/>
        <end position="99"/>
    </location>
</feature>
<dbReference type="InterPro" id="IPR036388">
    <property type="entry name" value="WH-like_DNA-bd_sf"/>
</dbReference>
<dbReference type="RefSeq" id="WP_367975309.1">
    <property type="nucleotide sequence ID" value="NZ_JBFPEQ010000001.1"/>
</dbReference>
<sequence>MEKNNDEQYQSEMERIFKLLSNPTRLNILVLLENEQLSVNDIVQQLQITQPQVSHQLAILKEHQLVSAEKVGKKSLYQLNDPHILNVINSTKQHVAHVIIGKKHGEL</sequence>
<dbReference type="InterPro" id="IPR036390">
    <property type="entry name" value="WH_DNA-bd_sf"/>
</dbReference>
<dbReference type="Proteomes" id="UP001556617">
    <property type="component" value="Unassembled WGS sequence"/>
</dbReference>
<keyword evidence="2" id="KW-0238">DNA-binding</keyword>
<evidence type="ECO:0000313" key="6">
    <source>
        <dbReference type="Proteomes" id="UP001556617"/>
    </source>
</evidence>
<dbReference type="PANTHER" id="PTHR43132">
    <property type="entry name" value="ARSENICAL RESISTANCE OPERON REPRESSOR ARSR-RELATED"/>
    <property type="match status" value="1"/>
</dbReference>
<dbReference type="Gene3D" id="1.10.10.10">
    <property type="entry name" value="Winged helix-like DNA-binding domain superfamily/Winged helix DNA-binding domain"/>
    <property type="match status" value="1"/>
</dbReference>
<dbReference type="PRINTS" id="PR00778">
    <property type="entry name" value="HTHARSR"/>
</dbReference>
<evidence type="ECO:0000256" key="3">
    <source>
        <dbReference type="ARBA" id="ARBA00023163"/>
    </source>
</evidence>
<dbReference type="CDD" id="cd00090">
    <property type="entry name" value="HTH_ARSR"/>
    <property type="match status" value="1"/>
</dbReference>
<accession>A0ABV3S500</accession>
<organism evidence="5 6">
    <name type="scientific">Leuconostoc aquikimchii</name>
    <dbReference type="NCBI Taxonomy" id="3236804"/>
    <lineage>
        <taxon>Bacteria</taxon>
        <taxon>Bacillati</taxon>
        <taxon>Bacillota</taxon>
        <taxon>Bacilli</taxon>
        <taxon>Lactobacillales</taxon>
        <taxon>Lactobacillaceae</taxon>
        <taxon>Leuconostoc</taxon>
    </lineage>
</organism>
<dbReference type="NCBIfam" id="NF033788">
    <property type="entry name" value="HTH_metalloreg"/>
    <property type="match status" value="1"/>
</dbReference>
<gene>
    <name evidence="5" type="ORF">AB3K24_09330</name>
</gene>
<dbReference type="InterPro" id="IPR051011">
    <property type="entry name" value="Metal_resp_trans_reg"/>
</dbReference>
<reference evidence="5 6" key="1">
    <citation type="submission" date="2024-07" db="EMBL/GenBank/DDBJ databases">
        <authorList>
            <person name="Yun M."/>
        </authorList>
    </citation>
    <scope>NUCLEOTIDE SEQUENCE [LARGE SCALE GENOMIC DNA]</scope>
    <source>
        <strain evidence="5 6">MS01</strain>
    </source>
</reference>
<keyword evidence="6" id="KW-1185">Reference proteome</keyword>
<name>A0ABV3S500_9LACO</name>
<dbReference type="Pfam" id="PF01022">
    <property type="entry name" value="HTH_5"/>
    <property type="match status" value="1"/>
</dbReference>
<keyword evidence="1" id="KW-0805">Transcription regulation</keyword>
<evidence type="ECO:0000259" key="4">
    <source>
        <dbReference type="PROSITE" id="PS50987"/>
    </source>
</evidence>
<dbReference type="InterPro" id="IPR011991">
    <property type="entry name" value="ArsR-like_HTH"/>
</dbReference>
<dbReference type="PROSITE" id="PS50987">
    <property type="entry name" value="HTH_ARSR_2"/>
    <property type="match status" value="1"/>
</dbReference>
<dbReference type="PANTHER" id="PTHR43132:SF6">
    <property type="entry name" value="HTH-TYPE TRANSCRIPTIONAL REPRESSOR CZRA"/>
    <property type="match status" value="1"/>
</dbReference>
<dbReference type="SMART" id="SM00418">
    <property type="entry name" value="HTH_ARSR"/>
    <property type="match status" value="1"/>
</dbReference>
<comment type="caution">
    <text evidence="5">The sequence shown here is derived from an EMBL/GenBank/DDBJ whole genome shotgun (WGS) entry which is preliminary data.</text>
</comment>
<keyword evidence="3" id="KW-0804">Transcription</keyword>